<evidence type="ECO:0000313" key="1">
    <source>
        <dbReference type="EMBL" id="KKN34587.1"/>
    </source>
</evidence>
<proteinExistence type="predicted"/>
<gene>
    <name evidence="1" type="ORF">LCGC14_0792270</name>
</gene>
<reference evidence="1" key="1">
    <citation type="journal article" date="2015" name="Nature">
        <title>Complex archaea that bridge the gap between prokaryotes and eukaryotes.</title>
        <authorList>
            <person name="Spang A."/>
            <person name="Saw J.H."/>
            <person name="Jorgensen S.L."/>
            <person name="Zaremba-Niedzwiedzka K."/>
            <person name="Martijn J."/>
            <person name="Lind A.E."/>
            <person name="van Eijk R."/>
            <person name="Schleper C."/>
            <person name="Guy L."/>
            <person name="Ettema T.J."/>
        </authorList>
    </citation>
    <scope>NUCLEOTIDE SEQUENCE</scope>
</reference>
<sequence>MTVASIFILAAIVAVSVSLAIVKIAQWLTDWYINWRF</sequence>
<comment type="caution">
    <text evidence="1">The sequence shown here is derived from an EMBL/GenBank/DDBJ whole genome shotgun (WGS) entry which is preliminary data.</text>
</comment>
<dbReference type="AlphaFoldDB" id="A0A0F9QC15"/>
<dbReference type="EMBL" id="LAZR01002096">
    <property type="protein sequence ID" value="KKN34587.1"/>
    <property type="molecule type" value="Genomic_DNA"/>
</dbReference>
<protein>
    <submittedName>
        <fullName evidence="1">Uncharacterized protein</fullName>
    </submittedName>
</protein>
<accession>A0A0F9QC15</accession>
<organism evidence="1">
    <name type="scientific">marine sediment metagenome</name>
    <dbReference type="NCBI Taxonomy" id="412755"/>
    <lineage>
        <taxon>unclassified sequences</taxon>
        <taxon>metagenomes</taxon>
        <taxon>ecological metagenomes</taxon>
    </lineage>
</organism>
<name>A0A0F9QC15_9ZZZZ</name>